<dbReference type="FunFam" id="1.20.920.30:FF:000004">
    <property type="entry name" value="Dynein axonemal heavy chain 5"/>
    <property type="match status" value="1"/>
</dbReference>
<dbReference type="GO" id="GO:0005874">
    <property type="term" value="C:microtubule"/>
    <property type="evidence" value="ECO:0007669"/>
    <property type="project" value="UniProtKB-KW"/>
</dbReference>
<evidence type="ECO:0000256" key="3">
    <source>
        <dbReference type="ARBA" id="ARBA00008887"/>
    </source>
</evidence>
<evidence type="ECO:0000256" key="2">
    <source>
        <dbReference type="ARBA" id="ARBA00004430"/>
    </source>
</evidence>
<dbReference type="Gene3D" id="1.10.8.720">
    <property type="entry name" value="Region D6 of dynein motor"/>
    <property type="match status" value="1"/>
</dbReference>
<dbReference type="Pfam" id="PF12777">
    <property type="entry name" value="MT"/>
    <property type="match status" value="1"/>
</dbReference>
<evidence type="ECO:0000256" key="8">
    <source>
        <dbReference type="ARBA" id="ARBA00022741"/>
    </source>
</evidence>
<reference evidence="20" key="1">
    <citation type="submission" date="2024-06" db="EMBL/GenBank/DDBJ databases">
        <authorList>
            <person name="Liu X."/>
            <person name="Lenzi L."/>
            <person name="Haldenby T S."/>
            <person name="Uol C."/>
        </authorList>
    </citation>
    <scope>NUCLEOTIDE SEQUENCE</scope>
</reference>
<dbReference type="PANTHER" id="PTHR46532">
    <property type="entry name" value="MALE FERTILITY FACTOR KL5"/>
    <property type="match status" value="1"/>
</dbReference>
<evidence type="ECO:0000256" key="5">
    <source>
        <dbReference type="ARBA" id="ARBA00022701"/>
    </source>
</evidence>
<keyword evidence="16" id="KW-0966">Cell projection</keyword>
<dbReference type="FunFam" id="1.20.1270.280:FF:000002">
    <property type="entry name" value="Dynein heavy chain 5, axonemal"/>
    <property type="match status" value="1"/>
</dbReference>
<dbReference type="GO" id="GO:0045505">
    <property type="term" value="F:dynein intermediate chain binding"/>
    <property type="evidence" value="ECO:0007669"/>
    <property type="project" value="InterPro"/>
</dbReference>
<dbReference type="InterPro" id="IPR035699">
    <property type="entry name" value="AAA_6"/>
</dbReference>
<dbReference type="PROSITE" id="PS00490">
    <property type="entry name" value="MOLYBDOPTERIN_PROK_2"/>
    <property type="match status" value="1"/>
</dbReference>
<evidence type="ECO:0000256" key="16">
    <source>
        <dbReference type="ARBA" id="ARBA00023273"/>
    </source>
</evidence>
<dbReference type="FunFam" id="1.10.8.710:FF:000003">
    <property type="entry name" value="Dynein axonemal heavy chain 5"/>
    <property type="match status" value="1"/>
</dbReference>
<dbReference type="InterPro" id="IPR043157">
    <property type="entry name" value="Dynein_AAA1S"/>
</dbReference>
<feature type="region of interest" description="Disordered" evidence="18">
    <location>
        <begin position="1111"/>
        <end position="1193"/>
    </location>
</feature>
<keyword evidence="5" id="KW-0493">Microtubule</keyword>
<dbReference type="InterPro" id="IPR026983">
    <property type="entry name" value="DHC"/>
</dbReference>
<dbReference type="FunFam" id="3.40.50.300:FF:000543">
    <property type="entry name" value="Dynein axonemal heavy chain 5"/>
    <property type="match status" value="1"/>
</dbReference>
<dbReference type="GO" id="GO:0016491">
    <property type="term" value="F:oxidoreductase activity"/>
    <property type="evidence" value="ECO:0007669"/>
    <property type="project" value="InterPro"/>
</dbReference>
<feature type="region of interest" description="Disordered" evidence="18">
    <location>
        <begin position="4305"/>
        <end position="4371"/>
    </location>
</feature>
<dbReference type="InterPro" id="IPR024317">
    <property type="entry name" value="Dynein_heavy_chain_D4_dom"/>
</dbReference>
<dbReference type="FunFam" id="1.20.140.100:FF:000003">
    <property type="entry name" value="Dynein, axonemal, heavy chain 5"/>
    <property type="match status" value="1"/>
</dbReference>
<keyword evidence="10" id="KW-0282">Flagellum</keyword>
<dbReference type="InterPro" id="IPR004273">
    <property type="entry name" value="Dynein_heavy_D6_P-loop"/>
</dbReference>
<dbReference type="InterPro" id="IPR041658">
    <property type="entry name" value="AAA_lid_11"/>
</dbReference>
<evidence type="ECO:0000256" key="6">
    <source>
        <dbReference type="ARBA" id="ARBA00022723"/>
    </source>
</evidence>
<dbReference type="GO" id="GO:0007018">
    <property type="term" value="P:microtubule-based movement"/>
    <property type="evidence" value="ECO:0007669"/>
    <property type="project" value="InterPro"/>
</dbReference>
<dbReference type="InterPro" id="IPR041228">
    <property type="entry name" value="Dynein_C"/>
</dbReference>
<dbReference type="Gene3D" id="3.10.490.20">
    <property type="match status" value="1"/>
</dbReference>
<dbReference type="Proteomes" id="UP001497525">
    <property type="component" value="Unassembled WGS sequence"/>
</dbReference>
<feature type="domain" description="AAA+ ATPase" evidence="19">
    <location>
        <begin position="2160"/>
        <end position="2297"/>
    </location>
</feature>
<dbReference type="InterPro" id="IPR035706">
    <property type="entry name" value="AAA_9"/>
</dbReference>
<dbReference type="Gene3D" id="3.20.180.20">
    <property type="entry name" value="Dynein heavy chain, N-terminal domain 2"/>
    <property type="match status" value="1"/>
</dbReference>
<dbReference type="EMBL" id="CAXLJL010000290">
    <property type="protein sequence ID" value="CAL5136213.1"/>
    <property type="molecule type" value="Genomic_DNA"/>
</dbReference>
<dbReference type="Pfam" id="PF12780">
    <property type="entry name" value="AAA_8"/>
    <property type="match status" value="1"/>
</dbReference>
<dbReference type="GO" id="GO:0005524">
    <property type="term" value="F:ATP binding"/>
    <property type="evidence" value="ECO:0007669"/>
    <property type="project" value="UniProtKB-KW"/>
</dbReference>
<dbReference type="FunFam" id="3.40.50.300:FF:001221">
    <property type="entry name" value="Axonemal dynein heavy chain 8"/>
    <property type="match status" value="1"/>
</dbReference>
<name>A0AAV2TMH2_CALDB</name>
<dbReference type="GO" id="GO:0008569">
    <property type="term" value="F:minus-end-directed microtubule motor activity"/>
    <property type="evidence" value="ECO:0007669"/>
    <property type="project" value="InterPro"/>
</dbReference>
<feature type="compositionally biased region" description="Gly residues" evidence="18">
    <location>
        <begin position="4337"/>
        <end position="4362"/>
    </location>
</feature>
<feature type="compositionally biased region" description="Low complexity" evidence="18">
    <location>
        <begin position="4316"/>
        <end position="4336"/>
    </location>
</feature>
<evidence type="ECO:0000259" key="19">
    <source>
        <dbReference type="SMART" id="SM00382"/>
    </source>
</evidence>
<evidence type="ECO:0000256" key="1">
    <source>
        <dbReference type="ARBA" id="ARBA00004230"/>
    </source>
</evidence>
<proteinExistence type="inferred from homology"/>
<keyword evidence="11" id="KW-0243">Dynein</keyword>
<dbReference type="InterPro" id="IPR042219">
    <property type="entry name" value="AAA_lid_11_sf"/>
</dbReference>
<dbReference type="Pfam" id="PF12775">
    <property type="entry name" value="AAA_7"/>
    <property type="match status" value="1"/>
</dbReference>
<evidence type="ECO:0000256" key="18">
    <source>
        <dbReference type="SAM" id="MobiDB-lite"/>
    </source>
</evidence>
<dbReference type="SUPFAM" id="SSF52540">
    <property type="entry name" value="P-loop containing nucleoside triphosphate hydrolases"/>
    <property type="match status" value="4"/>
</dbReference>
<dbReference type="Pfam" id="PF17852">
    <property type="entry name" value="Dynein_AAA_lid"/>
    <property type="match status" value="1"/>
</dbReference>
<dbReference type="FunFam" id="3.20.180.20:FF:000001">
    <property type="entry name" value="Dynein axonemal heavy chain 5"/>
    <property type="match status" value="1"/>
</dbReference>
<evidence type="ECO:0000313" key="21">
    <source>
        <dbReference type="Proteomes" id="UP001497525"/>
    </source>
</evidence>
<dbReference type="Gene3D" id="1.10.287.2620">
    <property type="match status" value="1"/>
</dbReference>
<dbReference type="Gene3D" id="1.20.58.1120">
    <property type="match status" value="1"/>
</dbReference>
<dbReference type="Gene3D" id="1.10.472.130">
    <property type="match status" value="1"/>
</dbReference>
<dbReference type="PANTHER" id="PTHR46532:SF4">
    <property type="entry name" value="AAA+ ATPASE DOMAIN-CONTAINING PROTEIN"/>
    <property type="match status" value="1"/>
</dbReference>
<dbReference type="Gene3D" id="1.20.140.100">
    <property type="entry name" value="Dynein heavy chain, N-terminal domain 2"/>
    <property type="match status" value="1"/>
</dbReference>
<comment type="similarity">
    <text evidence="3">Belongs to the dynein heavy chain family.</text>
</comment>
<dbReference type="Gene3D" id="1.20.920.30">
    <property type="match status" value="1"/>
</dbReference>
<dbReference type="InterPro" id="IPR042228">
    <property type="entry name" value="Dynein_linker_3"/>
</dbReference>
<dbReference type="FunFam" id="1.20.920.20:FF:000004">
    <property type="entry name" value="Dynein axonemal heavy chain 5"/>
    <property type="match status" value="1"/>
</dbReference>
<organism evidence="20 21">
    <name type="scientific">Calicophoron daubneyi</name>
    <name type="common">Rumen fluke</name>
    <name type="synonym">Paramphistomum daubneyi</name>
    <dbReference type="NCBI Taxonomy" id="300641"/>
    <lineage>
        <taxon>Eukaryota</taxon>
        <taxon>Metazoa</taxon>
        <taxon>Spiralia</taxon>
        <taxon>Lophotrochozoa</taxon>
        <taxon>Platyhelminthes</taxon>
        <taxon>Trematoda</taxon>
        <taxon>Digenea</taxon>
        <taxon>Plagiorchiida</taxon>
        <taxon>Pronocephalata</taxon>
        <taxon>Paramphistomoidea</taxon>
        <taxon>Paramphistomidae</taxon>
        <taxon>Calicophoron</taxon>
    </lineage>
</organism>
<dbReference type="Gene3D" id="1.10.8.710">
    <property type="match status" value="1"/>
</dbReference>
<dbReference type="FunFam" id="3.40.50.300:FF:002141">
    <property type="entry name" value="Dynein heavy chain"/>
    <property type="match status" value="1"/>
</dbReference>
<evidence type="ECO:0000313" key="20">
    <source>
        <dbReference type="EMBL" id="CAL5136213.1"/>
    </source>
</evidence>
<keyword evidence="14" id="KW-0505">Motor protein</keyword>
<keyword evidence="9" id="KW-0067">ATP-binding</keyword>
<dbReference type="FunFam" id="1.20.58.1120:FF:000004">
    <property type="entry name" value="Dynein axonemal heavy chain 5"/>
    <property type="match status" value="1"/>
</dbReference>
<feature type="compositionally biased region" description="Basic residues" evidence="18">
    <location>
        <begin position="1127"/>
        <end position="1138"/>
    </location>
</feature>
<evidence type="ECO:0000256" key="15">
    <source>
        <dbReference type="ARBA" id="ARBA00023212"/>
    </source>
</evidence>
<dbReference type="Gene3D" id="3.40.50.300">
    <property type="entry name" value="P-loop containing nucleotide triphosphate hydrolases"/>
    <property type="match status" value="5"/>
</dbReference>
<keyword evidence="8" id="KW-0547">Nucleotide-binding</keyword>
<dbReference type="Pfam" id="PF08385">
    <property type="entry name" value="DHC_N1"/>
    <property type="match status" value="1"/>
</dbReference>
<dbReference type="FunFam" id="3.40.50.300:FF:000044">
    <property type="entry name" value="Dynein heavy chain 5, axonemal"/>
    <property type="match status" value="1"/>
</dbReference>
<keyword evidence="6" id="KW-0479">Metal-binding</keyword>
<comment type="caution">
    <text evidence="20">The sequence shown here is derived from an EMBL/GenBank/DDBJ whole genome shotgun (WGS) entry which is preliminary data.</text>
</comment>
<dbReference type="InterPro" id="IPR006655">
    <property type="entry name" value="Mopterin_OxRdtase_prok_CS"/>
</dbReference>
<dbReference type="InterPro" id="IPR027417">
    <property type="entry name" value="P-loop_NTPase"/>
</dbReference>
<dbReference type="GO" id="GO:0046872">
    <property type="term" value="F:metal ion binding"/>
    <property type="evidence" value="ECO:0007669"/>
    <property type="project" value="UniProtKB-KW"/>
</dbReference>
<keyword evidence="4" id="KW-0963">Cytoplasm</keyword>
<dbReference type="InterPro" id="IPR013602">
    <property type="entry name" value="Dynein_heavy_linker"/>
</dbReference>
<dbReference type="InterPro" id="IPR024743">
    <property type="entry name" value="Dynein_HC_stalk"/>
</dbReference>
<keyword evidence="13" id="KW-0969">Cilium</keyword>
<accession>A0AAV2TMH2</accession>
<dbReference type="Gene3D" id="1.20.920.20">
    <property type="match status" value="1"/>
</dbReference>
<feature type="compositionally biased region" description="Polar residues" evidence="18">
    <location>
        <begin position="946"/>
        <end position="965"/>
    </location>
</feature>
<dbReference type="InterPro" id="IPR003593">
    <property type="entry name" value="AAA+_ATPase"/>
</dbReference>
<dbReference type="Pfam" id="PF08393">
    <property type="entry name" value="DHC_N2"/>
    <property type="match status" value="1"/>
</dbReference>
<evidence type="ECO:0000256" key="11">
    <source>
        <dbReference type="ARBA" id="ARBA00023017"/>
    </source>
</evidence>
<dbReference type="Gene3D" id="1.10.8.1220">
    <property type="match status" value="1"/>
</dbReference>
<dbReference type="Pfam" id="PF03028">
    <property type="entry name" value="Dynein_heavy"/>
    <property type="match status" value="1"/>
</dbReference>
<evidence type="ECO:0000256" key="10">
    <source>
        <dbReference type="ARBA" id="ARBA00022846"/>
    </source>
</evidence>
<feature type="coiled-coil region" evidence="17">
    <location>
        <begin position="3390"/>
        <end position="3477"/>
    </location>
</feature>
<dbReference type="FunFam" id="1.10.8.720:FF:000004">
    <property type="entry name" value="Dynein heavy chain 5, axonemal"/>
    <property type="match status" value="1"/>
</dbReference>
<sequence length="4910" mass="556493">MLTDEEIKQKQARIKENRELRRALIDDRHMHIVAILERYFRFDAPTICDWLLDNQQLEAMQDFFEKGKSKVLFVVAADAAFNAVKANSFRIQRKSAKTSKRLFFHSGQLPFVSETVIFTRFDNKEAITMKNIRTDVHSYRFEFADSFLVPLHAYMLETMLPLMWKQTAYLGNLNREERHVYFDYVDCYLKSLSTIIACSKEQVTLAPSKLPEQVQNMDVDGLIQLTRHPEFLNHLEESASHWMRQIDEEVKEVELIRVEREQNGPHGEFDFWKCRMTRMNSLVSELRRPDIQNVIMALKSVHSKAMDKWIDLDKKVTNAYNEAKENVKFLSTVEKLCVPLNHTNLNLMIKKMPNLLRALGLIYQHSTFYNTFSHMTVLFVKITNQIIATCKRYLTNNNTKSIWEQDSQEIIKRMEECIELNLAYQEAYRTTRQEIMESGTARQFDFSEVQIFGNLNLFTQRLEYLTRILQTLGQYGTLREFVLEGKEQIIVKLDRLHGTITSKKYDYLDQRNQQFEVDYEDFKNRIADLHANLLTAISAYFKKPCDLIALIKLQERLETLNIPDLDHKERYKIICKQLNSEIEAAAKIFKNGMADPPLDRNMPPLAGRIAWARSLYQRLEEPMNTLGKRAPKILLTEQGQELVALYNRTVGDLVAYEITVYQTWSKMLLKKMSNLYSSLIIFAPEPEPFGRPYVNMDPEILGLLREIECLDRLQCPIPRIAEEFWLKAQSLKDNYEQLKLMCNEYTRITKMVPPNLTLLVTPSVQLINRALKPGITLHNWSSVGIKAYTEEVFKRLYNFERMLDEAQQILEHRIEDLLKRIATSHLIELPEDASSPLEMMELVKQTKQQAKKTAEEIDQLSLSTFTAAVEYINCILRDYDEFVERNNLKERIEEELRVKKAYIDGGNKDQPGKAPVQRKPVVNLPETAPHSSAEEANAETNETGRKTVTSTTAPSVQDGSKTSGPASDVPSQAEPHQPAPSLKAQPTHTQTMKTAMAIASSADDVMSSLGQRTTDAVCQAVRAALDKLWNIMATREASVALKDVPVGKAVKCGSAKPCPLVRCYVRVIGHSLDIWPRPHDIQAALKVIVNTLESSSKGVLAWGREGRYTGPMLKFRGSSEEEEALKKGKNRSVRRTRSTSHSPSLNRTDTNQLRPSIQHPSTGGPEIDITSTASQHSAGPRASATARRSDVMLPQTTSEEEALMPMQQAQRTSLGAMSIGQPSLQSVNAGGPMMGTSGSICGSSGTTQSSTEQDSGKKLIKAVSSFDVKAFLESDITEQPVNCYREVHSDREVYRLRTFLVTSMLQMKKILFCPDGTMYEVDSLTSYLDRYAPLWKKDLNAEVEAFLDSSPTIHDFQTKFEELDAIDKSLNEEPDHYVVGAIYISTDDFKSVINNNIMQQKQAYVRAFIDRYISPVENIGNLLDEWERNLQRNINSLDDIAFIMDTLRAIREKEIDTDRELIQCEEANALLSKFDLPYPKDIGDRVELVRCAFMRIKERVVTATDHILAIQGGYKDGLLDSIKELKESTAVFEADYDEKGPMVPGLPPQEALDKQIQFKNRYDNLIRKITTAIKGELLFGLPPSDYSRVQQIGRELDLLQRLYGLYNEVNRTVASYYEIVWQDVDMEKIGSDLQEFQNKCKRLPKALKEWPAYTDLEKTINDFNEKVPLLEMMTNKAMKPRHWQRLADLTHYNFNVESENFTLKNMLDAPLLDVKDDVEDICVSAVREKDIEAKLNVVIADWANQELKLAPFKTRGELLLKGDRIAEIVPMLEDSLMVLSSLMSNRYNAPFRNSIQEWVQKLSTTSEVLEVWMRVQNLWVYLEAVFVGGDIAKQLPAEAKRFQNVDKSWSKVMERARDTPNVISCCATDQSLQELLPRLLSQLELCQKSLTGYLERKRLLFPRFFFVSDPVLLEILGQASDPHAIQQHLLAIFDNTKRVQFADKAFDILSAFSQEDERLPMIKPVKCEGHVEHWLGVLLKTGQASLHSLIRKAYYEIIDPGVDLTEFFDNQLAQIGILGIQILWTSDATDALNAARMDPKIMHKTNKHFLEILNKLIGETTRDLTKTMRTKYETLITIHVHQRDIFDDLCRQGIRSSGDFEWTKQTRTYFMEKVDKCVISITDVDFVYQNEFLGCTERLVITPLTDRCYITLAQALNMHLGGAPAGPAGTGKTETTKDMGRCLGKYVVVFNCSDQMDFRGLGRIFKGLAQSGSWGCFDEFNRIELPVLSVAAQQIAIILGAKREGKTSFVFSDGDHVEMNPEFGLFLTMNPGYAGRQELPENLKINFRSVAMMVPDRQIIIRVKLAACGFVQNILLARKFYVLYKLCEEQLTKQVHYDFGLRNILSVLRTLGAARRANPNDSEDRSVMRCLRDMNLSKLVDKDEPLFMSLIDDLFPGIVLDKVSYPSLQVAIKNQVASMGLVNHPAWNLKLVQLFETQRVRHGMMTLGPSGAGKTCCINVLMRAMGECGAPHREMRMNPKAITASEMFGKLDVATNDWTDGIFSTLWRRSLKTKKNENIWLVLDGPVDAIWIENLNSVLDDNKTLTLANGDRIPMAPNCKIVFEVHNIDNASPATVSRNGMVFMSSSVLDWNPITTAWLLKRPVADREKLHSMFEKSFPQTYRYVIQNLTVKMDYHEAFFVQQACSILGGLLPSDAQGNENFLTRCYIFAIMWSFGALLELDDRSKLEAFWRKELTLDLPENYEQKGDTVFEYRVDSDGKWVHWRQFIEQYTYPKDHDPEFSSILVPNVDNVRTDYLIDLIAKQGKAVLLLGEPGTAKTVMINKYMSKFNPETHASKSLNFSSATTPALFQRTMESFVEKRVGTTYGPPAGKHMTVFIDDINMPKINEWGDQIANEIVRQTMEMNGFYSLEKPGEFTNIVDVQFLAAMNHPGGGRNDIPERLKRQFCAFNCTLPSDSSIDTIFTVIGLGHYCVERGFPQEVIDLVAKLVPLTRIMWQHTKHRLLPTPAKFHYIFNLRDLSRIWQGMLYTISEVICNEHVLMLLWKHEMFRVIADRFVLVSDTQWFEKHIGILANEHLPSELAAYVEEEAYFVDFMRDPPELTGDEPEDFDISAPKIYEPVESLDVLHARLIHFEASMNENVRGANMDLVFFKDAITHLVKVSRVIRSPRGNALLVGVGGSGKRSLTRLASYIAEYAVFQITLTRSYNVGNLLEDLKSLYRTAGMEGKGVTFIFTDADVKDEGFLEYINNILASGMISGLFARDEMDEVLSALVPIMKKEFPKRPPENEILNEYFMSRVRKNLHVVLCFSPIGEKFRQRALYFPGLISGCTIDWFQRWPQDALLAVAQHFLSDFELTCNPATKSALITLIADVHDDVAARCIAYFERYRRTANVTPKSYISFITGYMKVYKEQVEQVNSHIARLGSGLQKLNEAQESIAKLSIELATKEKELEVANREAEAVLVNVMQQTQAAEQVKNKVQTVKDKCLAIVHNITEERAIAEEKLEAARPALEEAEEALNTIKPGDISTVRKLAKPPHLIMRIMDCVLLLFKRKVDQVHKDPERVGCIKPSWGESLKMLAGSTFLNSLLFFPRDLINEETVDLIQPYLEAEDYNLETAKKVCGNVAGLCSWTLAMEKFYWVNKEVIPLKDNLTKMENKLNRANKDLAQAERLLAEKEALLATVREQYESAMRRKQELADDAETCRRRMTTATTLIEGLSGEKVRWSEETLALKEQVNKLIGDSLIGTAFLSYSGPFNQDFRYRLSTHWFKELSSRLIPHTINLDLISMLTDGPMVSEWNLEGLPSDDLSVQNAIIVTSASRYPLLIDPQSQGKNWIKRHEAANDLMVTTINHKYFRTHLEDALSQGRPLLIEDLGEELDPSLDEVLDKNFLKSGTGLKVKVGDKEVDLQKGFNLYMTTKLPNPAYPPEVSARTSIIDFTVTSQGLEDQLLARVIQTEKEDLEAQRLTLIASTTANKRRIHDLENSLLFRLANTEGSLVDDQGLVDVLQTTKTTAIEVAQQLTLAQDTEAEITAAREEFRPVAARGSLMYFLITELAGVNPMYHTGLNRFLRLFDLSMANSEPCPVTSKRVTNIINYMTKSIWAFAVRGMFKMDRTMTTLMLALRIDLQRKNIRQEEFITFIQGGSALDLKLCPPKPGKWVTDMTWLNLVALSKLNEFANIVTQVLSSERHWRQWFDKEAPEEEVIPCGYENSLDVFRRLLLVRSWCPDRTLQQARKYITHNLGPAFCEDVAANIEQIVSESDPRTPLVGLLSMGADPTPAIEQAARRAKLEVSAVSMGQGQEVHARRLMKIAMQEGNWVLLQNCHLCLSYVEELFLLLSGETSAGGAGGGGGGGPAGAAQPGGAAGGAAAQTGESGENAGGAAGQGGAGAAGGGAEGGVGPSGAPGATGQVSTGGFHEKFRLWVTTEEHKKFPINFLQVAIKFTNEPPEGIKANLSRTYSEVSQDFLDTCVTVHWKVMLYALAFLHCTAQERRKFGPMGWSIPYEYNQSDFNASVNFIQNHLDSLEFKKAQKVSGIDWKCVRYMIAEIQYGGRVTDDFDLRLLITLTRTYFQERMFSPDFELMTNYVIPRFSTPGEYLDFITNDLPQRDSPEALGLHPNAEITYSSQTTSYILSTIVSIQPKESAADSGDDSGAGGKPVVVETREAVVHRMCTDMLSKLPPTYVPFRVAEQIEALGSLKPMTIFLRQEVDRINKVIHLVGSTLSDLKLAIDGTVVMNDMLKDALDCIYDARVPAVWSRSSWDSTTLGFWYTELIERNTQFSTWLENGRPICFWMTGFFNPQGFLTAMRQEVSRMHEGWSLDSVVLASKMTRANAEDLKEPPSEGGVYVYGLFLEGGAWDRRSSRLVEAKPKILYDAMSVLNIYAVQEVQGQKRQAASGEGKGDAARQVYSCPIYRKPRRTDLTYVASVELGCTKTPDHWILRGVAILCDIK</sequence>
<feature type="compositionally biased region" description="Gly residues" evidence="18">
    <location>
        <begin position="4305"/>
        <end position="4315"/>
    </location>
</feature>
<dbReference type="Pfam" id="PF12774">
    <property type="entry name" value="AAA_6"/>
    <property type="match status" value="1"/>
</dbReference>
<dbReference type="SMART" id="SM00382">
    <property type="entry name" value="AAA"/>
    <property type="match status" value="2"/>
</dbReference>
<dbReference type="Pfam" id="PF12781">
    <property type="entry name" value="AAA_9"/>
    <property type="match status" value="1"/>
</dbReference>
<dbReference type="InterPro" id="IPR043160">
    <property type="entry name" value="Dynein_C_barrel"/>
</dbReference>
<protein>
    <recommendedName>
        <fullName evidence="19">AAA+ ATPase domain-containing protein</fullName>
    </recommendedName>
</protein>
<dbReference type="GO" id="GO:0005858">
    <property type="term" value="C:axonemal dynein complex"/>
    <property type="evidence" value="ECO:0007669"/>
    <property type="project" value="UniProtKB-ARBA"/>
</dbReference>
<dbReference type="InterPro" id="IPR013594">
    <property type="entry name" value="Dynein_heavy_tail"/>
</dbReference>
<keyword evidence="12 17" id="KW-0175">Coiled coil</keyword>
<dbReference type="Pfam" id="PF17857">
    <property type="entry name" value="AAA_lid_1"/>
    <property type="match status" value="1"/>
</dbReference>
<feature type="compositionally biased region" description="Polar residues" evidence="18">
    <location>
        <begin position="1145"/>
        <end position="1161"/>
    </location>
</feature>
<feature type="domain" description="AAA+ ATPase" evidence="19">
    <location>
        <begin position="2764"/>
        <end position="2912"/>
    </location>
</feature>
<gene>
    <name evidence="20" type="ORF">CDAUBV1_LOCUS10286</name>
</gene>
<feature type="region of interest" description="Disordered" evidence="18">
    <location>
        <begin position="925"/>
        <end position="991"/>
    </location>
</feature>
<dbReference type="InterPro" id="IPR041589">
    <property type="entry name" value="DNAH3_AAA_lid_1"/>
</dbReference>
<dbReference type="FunFam" id="3.10.490.20:FF:000010">
    <property type="entry name" value="Dynein heavy chain, putative"/>
    <property type="match status" value="1"/>
</dbReference>
<dbReference type="FunFam" id="3.40.50.300:FF:000049">
    <property type="entry name" value="Dynein, axonemal, heavy chain 5"/>
    <property type="match status" value="1"/>
</dbReference>
<dbReference type="GO" id="GO:0097729">
    <property type="term" value="C:9+2 motile cilium"/>
    <property type="evidence" value="ECO:0007669"/>
    <property type="project" value="UniProtKB-ARBA"/>
</dbReference>
<dbReference type="Gene3D" id="1.20.1270.280">
    <property type="match status" value="1"/>
</dbReference>
<evidence type="ECO:0000256" key="4">
    <source>
        <dbReference type="ARBA" id="ARBA00022490"/>
    </source>
</evidence>
<evidence type="ECO:0000256" key="7">
    <source>
        <dbReference type="ARBA" id="ARBA00022737"/>
    </source>
</evidence>
<dbReference type="Gene3D" id="6.10.140.1060">
    <property type="match status" value="1"/>
</dbReference>
<dbReference type="Pfam" id="PF18199">
    <property type="entry name" value="Dynein_C"/>
    <property type="match status" value="1"/>
</dbReference>
<dbReference type="GO" id="GO:0051959">
    <property type="term" value="F:dynein light intermediate chain binding"/>
    <property type="evidence" value="ECO:0007669"/>
    <property type="project" value="InterPro"/>
</dbReference>
<evidence type="ECO:0000256" key="14">
    <source>
        <dbReference type="ARBA" id="ARBA00023175"/>
    </source>
</evidence>
<evidence type="ECO:0000256" key="12">
    <source>
        <dbReference type="ARBA" id="ARBA00023054"/>
    </source>
</evidence>
<dbReference type="FunFam" id="1.10.287.2620:FF:000002">
    <property type="entry name" value="Dynein heavy chain 2, axonemal"/>
    <property type="match status" value="1"/>
</dbReference>
<dbReference type="GO" id="GO:0008017">
    <property type="term" value="F:microtubule binding"/>
    <property type="evidence" value="ECO:0007669"/>
    <property type="project" value="UniProtKB-ARBA"/>
</dbReference>
<evidence type="ECO:0000256" key="9">
    <source>
        <dbReference type="ARBA" id="ARBA00022840"/>
    </source>
</evidence>
<comment type="subcellular location">
    <subcellularLocation>
        <location evidence="1">Cell projection</location>
        <location evidence="1">Cilium</location>
        <location evidence="1">Flagellum</location>
    </subcellularLocation>
    <subcellularLocation>
        <location evidence="2">Cytoplasm</location>
        <location evidence="2">Cytoskeleton</location>
        <location evidence="2">Cilium axoneme</location>
    </subcellularLocation>
</comment>
<keyword evidence="7" id="KW-0677">Repeat</keyword>
<dbReference type="Pfam" id="PF18198">
    <property type="entry name" value="AAA_lid_11"/>
    <property type="match status" value="1"/>
</dbReference>
<feature type="coiled-coil region" evidence="17">
    <location>
        <begin position="3608"/>
        <end position="3666"/>
    </location>
</feature>
<keyword evidence="15" id="KW-0206">Cytoskeleton</keyword>
<evidence type="ECO:0000256" key="17">
    <source>
        <dbReference type="SAM" id="Coils"/>
    </source>
</evidence>
<dbReference type="InterPro" id="IPR041466">
    <property type="entry name" value="Dynein_AAA5_ext"/>
</dbReference>
<evidence type="ECO:0000256" key="13">
    <source>
        <dbReference type="ARBA" id="ARBA00023069"/>
    </source>
</evidence>
<dbReference type="FunFam" id="1.10.8.1220:FF:000001">
    <property type="entry name" value="Dynein axonemal heavy chain 5"/>
    <property type="match status" value="1"/>
</dbReference>
<dbReference type="InterPro" id="IPR042222">
    <property type="entry name" value="Dynein_2_N"/>
</dbReference>